<dbReference type="Proteomes" id="UP000006073">
    <property type="component" value="Unassembled WGS sequence"/>
</dbReference>
<dbReference type="InterPro" id="IPR008979">
    <property type="entry name" value="Galactose-bd-like_sf"/>
</dbReference>
<evidence type="ECO:0000313" key="4">
    <source>
        <dbReference type="Proteomes" id="UP000006073"/>
    </source>
</evidence>
<dbReference type="InterPro" id="IPR039329">
    <property type="entry name" value="SIAE"/>
</dbReference>
<dbReference type="Pfam" id="PF03629">
    <property type="entry name" value="SASA"/>
    <property type="match status" value="1"/>
</dbReference>
<dbReference type="GO" id="GO:0004553">
    <property type="term" value="F:hydrolase activity, hydrolyzing O-glycosyl compounds"/>
    <property type="evidence" value="ECO:0007669"/>
    <property type="project" value="InterPro"/>
</dbReference>
<dbReference type="SUPFAM" id="SSF52266">
    <property type="entry name" value="SGNH hydrolase"/>
    <property type="match status" value="1"/>
</dbReference>
<dbReference type="AlphaFoldDB" id="S2DIC3"/>
<name>S2DIC3_INDAL</name>
<dbReference type="RefSeq" id="WP_016254800.1">
    <property type="nucleotide sequence ID" value="NZ_ALWO02000023.1"/>
</dbReference>
<keyword evidence="4" id="KW-1185">Reference proteome</keyword>
<reference evidence="3 4" key="1">
    <citation type="journal article" date="2013" name="Genome Announc.">
        <title>Draft Genome Sequence of Indibacter alkaliphilus Strain LW1T, Isolated from Lonar Lake, a Haloalkaline Lake in the Buldana District of Maharashtra, India.</title>
        <authorList>
            <person name="Singh A."/>
            <person name="Kumar Jangir P."/>
            <person name="Sharma R."/>
            <person name="Singh A."/>
            <person name="Kumar Pinnaka A."/>
            <person name="Shivaji S."/>
        </authorList>
    </citation>
    <scope>NUCLEOTIDE SEQUENCE [LARGE SCALE GENOMIC DNA]</scope>
    <source>
        <strain evidence="4">CCUG 57479 / KCTC 22604 / LW1</strain>
    </source>
</reference>
<dbReference type="STRING" id="1189612.A33Q_1433"/>
<evidence type="ECO:0000256" key="1">
    <source>
        <dbReference type="ARBA" id="ARBA00022801"/>
    </source>
</evidence>
<dbReference type="eggNOG" id="COG3250">
    <property type="taxonomic scope" value="Bacteria"/>
</dbReference>
<evidence type="ECO:0000313" key="3">
    <source>
        <dbReference type="EMBL" id="EOZ98779.1"/>
    </source>
</evidence>
<dbReference type="GO" id="GO:0001681">
    <property type="term" value="F:sialate O-acetylesterase activity"/>
    <property type="evidence" value="ECO:0007669"/>
    <property type="project" value="InterPro"/>
</dbReference>
<sequence>MIKFFKAQGLIWAILIFLISHSQSFADIRLPKLISNGMVLQRDTPLKIWGWAQPKETIQVIFLGETYQAKADENGNWSLILEPLPYGGPHQILFKGQNEIVLNDILIGDVWLVSGQSNMEINMQRVSPLYEEDIKSADFPLIRYFEVPKRYDFNKKNRDLSNGKWQSISQENILSIPAISFFFARSLHLHHDIPVGIVNAALGGSPAEAWISEESIKKFPTYHHELQRFKNDDLIKEIESQDAQKSSHWYSQLFQKDQGYQDPKAWYTSELELDDWEEIENPTLWKGTALEGLVGVVWFRKNVKLPESFNGKPAAINLGTLIDADSVFINGKFIGSTGYQYPPRRYIIPEGVLKSGQNSIVVRLINNSGEAGFIPDKPYEIVFEEQKISLEGLWHYKVGAQMPPLPAQTFIRWKPVGLYNAMIAPLQNYAFKGVLWYQGESNADRPEDYADLFQTLIQDWRETFKHEELPFLYVQLPNYLSSSQEPQNSNWAKLREAQAAALSLPNTVMVVAIDLGEWNDIHPLNKKDVAERLFLQARKLVYKETDLVSSGPFFQIISNRKQ</sequence>
<dbReference type="InterPro" id="IPR036514">
    <property type="entry name" value="SGNH_hydro_sf"/>
</dbReference>
<protein>
    <submittedName>
        <fullName evidence="3">Sialic acid-specific 9-O-acetylesterase</fullName>
    </submittedName>
</protein>
<proteinExistence type="predicted"/>
<dbReference type="EMBL" id="ALWO02000023">
    <property type="protein sequence ID" value="EOZ98779.1"/>
    <property type="molecule type" value="Genomic_DNA"/>
</dbReference>
<dbReference type="PANTHER" id="PTHR22901:SF0">
    <property type="entry name" value="SIALATE O-ACETYLESTERASE"/>
    <property type="match status" value="1"/>
</dbReference>
<comment type="caution">
    <text evidence="3">The sequence shown here is derived from an EMBL/GenBank/DDBJ whole genome shotgun (WGS) entry which is preliminary data.</text>
</comment>
<dbReference type="SUPFAM" id="SSF49785">
    <property type="entry name" value="Galactose-binding domain-like"/>
    <property type="match status" value="1"/>
</dbReference>
<dbReference type="Gene3D" id="2.60.120.260">
    <property type="entry name" value="Galactose-binding domain-like"/>
    <property type="match status" value="1"/>
</dbReference>
<dbReference type="PANTHER" id="PTHR22901">
    <property type="entry name" value="SIALATE O-ACETYLESTERASE"/>
    <property type="match status" value="1"/>
</dbReference>
<dbReference type="InterPro" id="IPR005181">
    <property type="entry name" value="SASA"/>
</dbReference>
<feature type="domain" description="Sialate O-acetylesterase" evidence="2">
    <location>
        <begin position="412"/>
        <end position="521"/>
    </location>
</feature>
<dbReference type="GO" id="GO:0005975">
    <property type="term" value="P:carbohydrate metabolic process"/>
    <property type="evidence" value="ECO:0007669"/>
    <property type="project" value="InterPro"/>
</dbReference>
<evidence type="ECO:0000259" key="2">
    <source>
        <dbReference type="Pfam" id="PF03629"/>
    </source>
</evidence>
<dbReference type="Gene3D" id="3.40.50.1110">
    <property type="entry name" value="SGNH hydrolase"/>
    <property type="match status" value="1"/>
</dbReference>
<organism evidence="3 4">
    <name type="scientific">Indibacter alkaliphilus (strain CCUG 57479 / KCTC 22604 / LW1)</name>
    <dbReference type="NCBI Taxonomy" id="1189612"/>
    <lineage>
        <taxon>Bacteria</taxon>
        <taxon>Pseudomonadati</taxon>
        <taxon>Bacteroidota</taxon>
        <taxon>Cytophagia</taxon>
        <taxon>Cytophagales</taxon>
        <taxon>Cyclobacteriaceae</taxon>
    </lineage>
</organism>
<keyword evidence="1" id="KW-0378">Hydrolase</keyword>
<accession>S2DIC3</accession>
<gene>
    <name evidence="3" type="ORF">A33Q_1433</name>
</gene>